<gene>
    <name evidence="2" type="ORF">C1I93_06615</name>
</gene>
<evidence type="ECO:0000313" key="3">
    <source>
        <dbReference type="Proteomes" id="UP000248627"/>
    </source>
</evidence>
<keyword evidence="3" id="KW-1185">Reference proteome</keyword>
<comment type="caution">
    <text evidence="2">The sequence shown here is derived from an EMBL/GenBank/DDBJ whole genome shotgun (WGS) entry which is preliminary data.</text>
</comment>
<evidence type="ECO:0000259" key="1">
    <source>
        <dbReference type="Pfam" id="PF00144"/>
    </source>
</evidence>
<dbReference type="Pfam" id="PF00144">
    <property type="entry name" value="Beta-lactamase"/>
    <property type="match status" value="1"/>
</dbReference>
<dbReference type="EMBL" id="POTX01000028">
    <property type="protein sequence ID" value="PZF99124.1"/>
    <property type="molecule type" value="Genomic_DNA"/>
</dbReference>
<name>A0A2W2D0B5_9ACTN</name>
<dbReference type="PANTHER" id="PTHR43319:SF3">
    <property type="entry name" value="BETA-LACTAMASE-RELATED DOMAIN-CONTAINING PROTEIN"/>
    <property type="match status" value="1"/>
</dbReference>
<dbReference type="PANTHER" id="PTHR43319">
    <property type="entry name" value="BETA-LACTAMASE-RELATED"/>
    <property type="match status" value="1"/>
</dbReference>
<feature type="domain" description="Beta-lactamase-related" evidence="1">
    <location>
        <begin position="36"/>
        <end position="163"/>
    </location>
</feature>
<protein>
    <submittedName>
        <fullName evidence="2">Esterase</fullName>
    </submittedName>
</protein>
<dbReference type="Proteomes" id="UP000248627">
    <property type="component" value="Unassembled WGS sequence"/>
</dbReference>
<dbReference type="InterPro" id="IPR052907">
    <property type="entry name" value="Beta-lactamase/esterase"/>
</dbReference>
<dbReference type="Gene3D" id="3.40.710.10">
    <property type="entry name" value="DD-peptidase/beta-lactamase superfamily"/>
    <property type="match status" value="1"/>
</dbReference>
<dbReference type="AlphaFoldDB" id="A0A2W2D0B5"/>
<feature type="non-terminal residue" evidence="2">
    <location>
        <position position="1"/>
    </location>
</feature>
<dbReference type="RefSeq" id="WP_146603451.1">
    <property type="nucleotide sequence ID" value="NZ_POTX01000028.1"/>
</dbReference>
<evidence type="ECO:0000313" key="2">
    <source>
        <dbReference type="EMBL" id="PZF99124.1"/>
    </source>
</evidence>
<dbReference type="SUPFAM" id="SSF56601">
    <property type="entry name" value="beta-lactamase/transpeptidase-like"/>
    <property type="match status" value="1"/>
</dbReference>
<reference evidence="2 3" key="1">
    <citation type="submission" date="2018-01" db="EMBL/GenBank/DDBJ databases">
        <title>Draft genome sequence of Jishengella endophytica.</title>
        <authorList>
            <person name="Sahin N."/>
            <person name="Ay H."/>
            <person name="Saygin H."/>
        </authorList>
    </citation>
    <scope>NUCLEOTIDE SEQUENCE [LARGE SCALE GENOMIC DNA]</scope>
    <source>
        <strain evidence="2 3">DSM 45430</strain>
    </source>
</reference>
<accession>A0A2W2D0B5</accession>
<dbReference type="InterPro" id="IPR012338">
    <property type="entry name" value="Beta-lactam/transpept-like"/>
</dbReference>
<sequence>PPTPAELDAMPQQIRDVLASYHDPASLTVRALSPATEPIDLNRADLQTVQIPAVNGICTAHALARFYAALIGTVDGHRILDPSTLAVATAEQADGIDRVLHLPTRPALGFGLPLAGLPWWSPTAFGHGGHGGSLGYADPETGIAFGYVMNRLHVAAEPDPRAAGLITAVRASAAVAAPAGLDSAATR</sequence>
<organism evidence="2 3">
    <name type="scientific">Micromonospora endophytica</name>
    <dbReference type="NCBI Taxonomy" id="515350"/>
    <lineage>
        <taxon>Bacteria</taxon>
        <taxon>Bacillati</taxon>
        <taxon>Actinomycetota</taxon>
        <taxon>Actinomycetes</taxon>
        <taxon>Micromonosporales</taxon>
        <taxon>Micromonosporaceae</taxon>
        <taxon>Micromonospora</taxon>
    </lineage>
</organism>
<dbReference type="InterPro" id="IPR001466">
    <property type="entry name" value="Beta-lactam-related"/>
</dbReference>
<proteinExistence type="predicted"/>